<keyword evidence="2" id="KW-1185">Reference proteome</keyword>
<sequence length="231" mass="26890">MYQVETNKNEEAKTATAKTALNHECIDFTMIITSRNNAPISNFGGGFRWRSEYPWCIIKIKSKHFPTAFKKIEKNQKKSDRKTGIFTQNQFSTISIFLYGCNSKTNHCKYLKFSQNVYVSVIYIHVDKKILDEQKINLIQVQTFTRSLKNHKIVCCNDFAYLKISPLRAPKFRTKLRSFQQFSKNWEKKSDEETGHVTQNQFSTKSIFSIAIAIVSLGKRSISKLLLREIH</sequence>
<dbReference type="EMBL" id="VUJU01000606">
    <property type="protein sequence ID" value="KAF0769369.1"/>
    <property type="molecule type" value="Genomic_DNA"/>
</dbReference>
<name>A0A6G0ZF29_APHCR</name>
<organism evidence="1 2">
    <name type="scientific">Aphis craccivora</name>
    <name type="common">Cowpea aphid</name>
    <dbReference type="NCBI Taxonomy" id="307492"/>
    <lineage>
        <taxon>Eukaryota</taxon>
        <taxon>Metazoa</taxon>
        <taxon>Ecdysozoa</taxon>
        <taxon>Arthropoda</taxon>
        <taxon>Hexapoda</taxon>
        <taxon>Insecta</taxon>
        <taxon>Pterygota</taxon>
        <taxon>Neoptera</taxon>
        <taxon>Paraneoptera</taxon>
        <taxon>Hemiptera</taxon>
        <taxon>Sternorrhyncha</taxon>
        <taxon>Aphidomorpha</taxon>
        <taxon>Aphidoidea</taxon>
        <taxon>Aphididae</taxon>
        <taxon>Aphidini</taxon>
        <taxon>Aphis</taxon>
        <taxon>Aphis</taxon>
    </lineage>
</organism>
<reference evidence="1 2" key="1">
    <citation type="submission" date="2019-08" db="EMBL/GenBank/DDBJ databases">
        <title>Whole genome of Aphis craccivora.</title>
        <authorList>
            <person name="Voronova N.V."/>
            <person name="Shulinski R.S."/>
            <person name="Bandarenka Y.V."/>
            <person name="Zhorov D.G."/>
            <person name="Warner D."/>
        </authorList>
    </citation>
    <scope>NUCLEOTIDE SEQUENCE [LARGE SCALE GENOMIC DNA]</scope>
    <source>
        <strain evidence="1">180601</strain>
        <tissue evidence="1">Whole Body</tissue>
    </source>
</reference>
<proteinExistence type="predicted"/>
<evidence type="ECO:0000313" key="2">
    <source>
        <dbReference type="Proteomes" id="UP000478052"/>
    </source>
</evidence>
<evidence type="ECO:0000313" key="1">
    <source>
        <dbReference type="EMBL" id="KAF0769369.1"/>
    </source>
</evidence>
<dbReference type="AlphaFoldDB" id="A0A6G0ZF29"/>
<protein>
    <submittedName>
        <fullName evidence="1">Uncharacterized protein</fullName>
    </submittedName>
</protein>
<dbReference type="Proteomes" id="UP000478052">
    <property type="component" value="Unassembled WGS sequence"/>
</dbReference>
<accession>A0A6G0ZF29</accession>
<gene>
    <name evidence="1" type="ORF">FWK35_00002575</name>
</gene>
<comment type="caution">
    <text evidence="1">The sequence shown here is derived from an EMBL/GenBank/DDBJ whole genome shotgun (WGS) entry which is preliminary data.</text>
</comment>